<keyword evidence="17" id="KW-0732">Signal</keyword>
<feature type="signal peptide" evidence="17">
    <location>
        <begin position="1"/>
        <end position="50"/>
    </location>
</feature>
<evidence type="ECO:0000313" key="20">
    <source>
        <dbReference type="Proteomes" id="UP000028761"/>
    </source>
</evidence>
<dbReference type="Pfam" id="PF02189">
    <property type="entry name" value="ITAM"/>
    <property type="match status" value="1"/>
</dbReference>
<keyword evidence="7 16" id="KW-1133">Transmembrane helix</keyword>
<feature type="transmembrane region" description="Helical" evidence="16">
    <location>
        <begin position="139"/>
        <end position="164"/>
    </location>
</feature>
<dbReference type="SUPFAM" id="SSF48726">
    <property type="entry name" value="Immunoglobulin"/>
    <property type="match status" value="1"/>
</dbReference>
<sequence length="209" mass="23459">MGGATLAAAQAGWLLRAALCFCQRTETDMEQGKGLTGFILAIILLQGSLAQSFEENRKLNVYNQEDGSVLLTCHVKNTNITWFKEGKMIDILTAHKNKWNLGSNTKDPRGVYQCKGSKDKSKTLQVYYRMCQNCIELNAATILGFVLAEIISIFFLAVGVYFIAGQDGVRQSRASDKQTLLPNDQLYQPLKDREDDQYSHLQGNQLRRN</sequence>
<evidence type="ECO:0000256" key="16">
    <source>
        <dbReference type="SAM" id="Phobius"/>
    </source>
</evidence>
<dbReference type="RefSeq" id="XP_003910827.3">
    <property type="nucleotide sequence ID" value="XM_003910778.5"/>
</dbReference>
<keyword evidence="11" id="KW-0675">Receptor</keyword>
<dbReference type="PANTHER" id="PTHR10570:SF8">
    <property type="entry name" value="T-CELL SURFACE GLYCOPROTEIN CD3 GAMMA CHAIN"/>
    <property type="match status" value="1"/>
</dbReference>
<keyword evidence="9 16" id="KW-0472">Membrane</keyword>
<dbReference type="FunFam" id="2.60.40.10:FF:001337">
    <property type="entry name" value="T-cell surface glycoprotein CD3 gamma chain"/>
    <property type="match status" value="1"/>
</dbReference>
<gene>
    <name evidence="19" type="primary">CD3G</name>
</gene>
<keyword evidence="20" id="KW-1185">Reference proteome</keyword>
<dbReference type="GO" id="GO:0042105">
    <property type="term" value="C:alpha-beta T cell receptor complex"/>
    <property type="evidence" value="ECO:0007669"/>
    <property type="project" value="Ensembl"/>
</dbReference>
<dbReference type="SMART" id="SM00077">
    <property type="entry name" value="ITAM"/>
    <property type="match status" value="1"/>
</dbReference>
<dbReference type="ExpressionAtlas" id="A0A096MNP7">
    <property type="expression patterns" value="baseline"/>
</dbReference>
<dbReference type="InterPro" id="IPR003110">
    <property type="entry name" value="Phos_immunorcpt_sig_ITAM"/>
</dbReference>
<evidence type="ECO:0000256" key="11">
    <source>
        <dbReference type="ARBA" id="ARBA00023170"/>
    </source>
</evidence>
<evidence type="ECO:0000256" key="14">
    <source>
        <dbReference type="ARBA" id="ARBA00030773"/>
    </source>
</evidence>
<dbReference type="GO" id="GO:0009897">
    <property type="term" value="C:external side of plasma membrane"/>
    <property type="evidence" value="ECO:0007669"/>
    <property type="project" value="TreeGrafter"/>
</dbReference>
<dbReference type="GO" id="GO:0042802">
    <property type="term" value="F:identical protein binding"/>
    <property type="evidence" value="ECO:0007669"/>
    <property type="project" value="Ensembl"/>
</dbReference>
<keyword evidence="8" id="KW-1064">Adaptive immunity</keyword>
<evidence type="ECO:0000256" key="1">
    <source>
        <dbReference type="ARBA" id="ARBA00004479"/>
    </source>
</evidence>
<keyword evidence="6" id="KW-0391">Immunity</keyword>
<dbReference type="HOGENOM" id="CLU_115449_0_0_1"/>
<dbReference type="GO" id="GO:0070228">
    <property type="term" value="P:regulation of lymphocyte apoptotic process"/>
    <property type="evidence" value="ECO:0007669"/>
    <property type="project" value="Ensembl"/>
</dbReference>
<dbReference type="InterPro" id="IPR032052">
    <property type="entry name" value="Ig_4"/>
</dbReference>
<dbReference type="GeneTree" id="ENSGT00940000153312"/>
<dbReference type="CTD" id="917"/>
<feature type="chain" id="PRO_5035248412" description="T-cell surface glycoprotein CD3 gamma chain" evidence="17">
    <location>
        <begin position="51"/>
        <end position="209"/>
    </location>
</feature>
<dbReference type="RefSeq" id="XP_009185655.2">
    <property type="nucleotide sequence ID" value="XM_009187391.4"/>
</dbReference>
<protein>
    <recommendedName>
        <fullName evidence="3">T-cell surface glycoprotein CD3 gamma chain</fullName>
    </recommendedName>
    <alternativeName>
        <fullName evidence="14">T-cell receptor T3 gamma chain</fullName>
    </alternativeName>
</protein>
<dbReference type="Pfam" id="PF16680">
    <property type="entry name" value="Ig_4"/>
    <property type="match status" value="1"/>
</dbReference>
<evidence type="ECO:0000256" key="15">
    <source>
        <dbReference type="ARBA" id="ARBA00045637"/>
    </source>
</evidence>
<proteinExistence type="predicted"/>
<dbReference type="GO" id="GO:0007166">
    <property type="term" value="P:cell surface receptor signaling pathway"/>
    <property type="evidence" value="ECO:0007669"/>
    <property type="project" value="Ensembl"/>
</dbReference>
<comment type="subcellular location">
    <subcellularLocation>
        <location evidence="1">Membrane</location>
        <topology evidence="1">Single-pass type I membrane protein</topology>
    </subcellularLocation>
</comment>
<dbReference type="GeneID" id="101017793"/>
<evidence type="ECO:0000256" key="17">
    <source>
        <dbReference type="SAM" id="SignalP"/>
    </source>
</evidence>
<dbReference type="AlphaFoldDB" id="A0A096MNP7"/>
<evidence type="ECO:0000313" key="19">
    <source>
        <dbReference type="Ensembl" id="ENSPANP00000001309.3"/>
    </source>
</evidence>
<dbReference type="GO" id="GO:0015031">
    <property type="term" value="P:protein transport"/>
    <property type="evidence" value="ECO:0007669"/>
    <property type="project" value="Ensembl"/>
</dbReference>
<dbReference type="InterPro" id="IPR013783">
    <property type="entry name" value="Ig-like_fold"/>
</dbReference>
<dbReference type="GO" id="GO:0002250">
    <property type="term" value="P:adaptive immune response"/>
    <property type="evidence" value="ECO:0007669"/>
    <property type="project" value="UniProtKB-KW"/>
</dbReference>
<dbReference type="InterPro" id="IPR003598">
    <property type="entry name" value="Ig_sub2"/>
</dbReference>
<evidence type="ECO:0000256" key="12">
    <source>
        <dbReference type="ARBA" id="ARBA00023180"/>
    </source>
</evidence>
<evidence type="ECO:0000256" key="7">
    <source>
        <dbReference type="ARBA" id="ARBA00022989"/>
    </source>
</evidence>
<dbReference type="eggNOG" id="ENOG502S4XC">
    <property type="taxonomic scope" value="Eukaryota"/>
</dbReference>
<comment type="function">
    <text evidence="15">Part of the TCR-CD3 complex present on T-lymphocyte cell surface that plays an essential role in adaptive immune response. When antigen presenting cells (APCs) activate T-cell receptor (TCR), TCR-mediated signals are transmitted across the cell membrane by the CD3 chains CD3D, CD3E, CD3G and CD3Z. All CD3 chains contain immunoreceptor tyrosine-based activation motifs (ITAMs) in their cytoplasmic domain. Upon TCR engagement, these motifs become phosphorylated by Src family protein tyrosine kinases LCK and FYN, resulting in the activation of downstream signaling pathways. In addition to this role of signal transduction in T-cell activation, CD3G plays an essential role in the dynamic regulation of TCR expression at the cell surface. Indeed, constitutive TCR cycling is dependent on the di-leucine-based (diL) receptor-sorting motif present in CD3G.</text>
</comment>
<dbReference type="GO" id="GO:0005829">
    <property type="term" value="C:cytosol"/>
    <property type="evidence" value="ECO:0007669"/>
    <property type="project" value="Ensembl"/>
</dbReference>
<dbReference type="GO" id="GO:0004888">
    <property type="term" value="F:transmembrane signaling receptor activity"/>
    <property type="evidence" value="ECO:0007669"/>
    <property type="project" value="Ensembl"/>
</dbReference>
<organism evidence="19 20">
    <name type="scientific">Papio anubis</name>
    <name type="common">Olive baboon</name>
    <dbReference type="NCBI Taxonomy" id="9555"/>
    <lineage>
        <taxon>Eukaryota</taxon>
        <taxon>Metazoa</taxon>
        <taxon>Chordata</taxon>
        <taxon>Craniata</taxon>
        <taxon>Vertebrata</taxon>
        <taxon>Euteleostomi</taxon>
        <taxon>Mammalia</taxon>
        <taxon>Eutheria</taxon>
        <taxon>Euarchontoglires</taxon>
        <taxon>Primates</taxon>
        <taxon>Haplorrhini</taxon>
        <taxon>Catarrhini</taxon>
        <taxon>Cercopithecidae</taxon>
        <taxon>Cercopithecinae</taxon>
        <taxon>Papio</taxon>
    </lineage>
</organism>
<accession>A0A096MNP7</accession>
<dbReference type="Bgee" id="ENSPANG00000009879">
    <property type="expression patterns" value="Expressed in axillary lymph node and 59 other cell types or tissues"/>
</dbReference>
<dbReference type="InterPro" id="IPR036179">
    <property type="entry name" value="Ig-like_dom_sf"/>
</dbReference>
<evidence type="ECO:0000259" key="18">
    <source>
        <dbReference type="SMART" id="SM00408"/>
    </source>
</evidence>
<evidence type="ECO:0000256" key="8">
    <source>
        <dbReference type="ARBA" id="ARBA00023130"/>
    </source>
</evidence>
<dbReference type="GO" id="GO:0007163">
    <property type="term" value="P:establishment or maintenance of cell polarity"/>
    <property type="evidence" value="ECO:0007669"/>
    <property type="project" value="Ensembl"/>
</dbReference>
<dbReference type="SMART" id="SM00408">
    <property type="entry name" value="IGc2"/>
    <property type="match status" value="1"/>
</dbReference>
<dbReference type="PROSITE" id="PS51055">
    <property type="entry name" value="ITAM_1"/>
    <property type="match status" value="1"/>
</dbReference>
<evidence type="ECO:0000256" key="3">
    <source>
        <dbReference type="ARBA" id="ARBA00018021"/>
    </source>
</evidence>
<evidence type="ECO:0000256" key="9">
    <source>
        <dbReference type="ARBA" id="ARBA00023136"/>
    </source>
</evidence>
<comment type="subunit">
    <text evidence="2">The TCR-CD3 complex is composed of a CD3D/CD3E and a CD3G/CD3E heterodimers that preferentially associate with TCRalpha and TCRbeta, respectively, to form TCRalpha/CD3E/CD3G and TCRbeta/CD3G/CD3E trimers. In turn, the hexamer interacts with CD3Z homodimer to form the TCR-CD3 complex. Alternatively, TCRalpha and TCRbeta can be replaced by TCRgamma and TCRdelta.</text>
</comment>
<evidence type="ECO:0000256" key="6">
    <source>
        <dbReference type="ARBA" id="ARBA00022859"/>
    </source>
</evidence>
<dbReference type="Ensembl" id="ENSPANT00000000780.3">
    <property type="protein sequence ID" value="ENSPANP00000001309.3"/>
    <property type="gene ID" value="ENSPANG00000009879.3"/>
</dbReference>
<dbReference type="OMA" id="QYGHLQG"/>
<evidence type="ECO:0000256" key="5">
    <source>
        <dbReference type="ARBA" id="ARBA00022692"/>
    </source>
</evidence>
<keyword evidence="5 16" id="KW-0812">Transmembrane</keyword>
<evidence type="ECO:0000256" key="2">
    <source>
        <dbReference type="ARBA" id="ARBA00011588"/>
    </source>
</evidence>
<name>A0A096MNP7_PAPAN</name>
<keyword evidence="10" id="KW-1015">Disulfide bond</keyword>
<dbReference type="STRING" id="9555.ENSPANP00000001309"/>
<dbReference type="PANTHER" id="PTHR10570">
    <property type="entry name" value="T-CELL SURFACE GLYCOPROTEIN CD3 GAMMA CHAIN / DELTA CHAIN"/>
    <property type="match status" value="1"/>
</dbReference>
<evidence type="ECO:0000256" key="4">
    <source>
        <dbReference type="ARBA" id="ARBA00022553"/>
    </source>
</evidence>
<reference evidence="19" key="2">
    <citation type="submission" date="2025-08" db="UniProtKB">
        <authorList>
            <consortium name="Ensembl"/>
        </authorList>
    </citation>
    <scope>IDENTIFICATION</scope>
</reference>
<dbReference type="Gene3D" id="2.60.40.10">
    <property type="entry name" value="Immunoglobulins"/>
    <property type="match status" value="1"/>
</dbReference>
<keyword evidence="12" id="KW-0325">Glycoprotein</keyword>
<evidence type="ECO:0000256" key="10">
    <source>
        <dbReference type="ARBA" id="ARBA00023157"/>
    </source>
</evidence>
<dbReference type="GO" id="GO:0045059">
    <property type="term" value="P:positive thymic T cell selection"/>
    <property type="evidence" value="ECO:0007669"/>
    <property type="project" value="TreeGrafter"/>
</dbReference>
<keyword evidence="13" id="KW-0393">Immunoglobulin domain</keyword>
<keyword evidence="4" id="KW-0597">Phosphoprotein</keyword>
<feature type="domain" description="Immunoglobulin subtype 2" evidence="18">
    <location>
        <begin position="64"/>
        <end position="121"/>
    </location>
</feature>
<dbReference type="InterPro" id="IPR015484">
    <property type="entry name" value="CD3_esu/gsu/dsu"/>
</dbReference>
<reference evidence="19" key="3">
    <citation type="submission" date="2025-09" db="UniProtKB">
        <authorList>
            <consortium name="Ensembl"/>
        </authorList>
    </citation>
    <scope>IDENTIFICATION</scope>
</reference>
<reference evidence="19 20" key="1">
    <citation type="submission" date="2012-03" db="EMBL/GenBank/DDBJ databases">
        <title>Whole Genome Assembly of Papio anubis.</title>
        <authorList>
            <person name="Liu Y.L."/>
            <person name="Abraham K.A."/>
            <person name="Akbar H.A."/>
            <person name="Ali S.A."/>
            <person name="Anosike U.A."/>
            <person name="Aqrawi P.A."/>
            <person name="Arias F.A."/>
            <person name="Attaway T.A."/>
            <person name="Awwad R.A."/>
            <person name="Babu C.B."/>
            <person name="Bandaranaike D.B."/>
            <person name="Battles P.B."/>
            <person name="Bell A.B."/>
            <person name="Beltran B.B."/>
            <person name="Berhane-Mersha D.B."/>
            <person name="Bess C.B."/>
            <person name="Bickham C.B."/>
            <person name="Bolden T.B."/>
            <person name="Carter K.C."/>
            <person name="Chau D.C."/>
            <person name="Chavez A.C."/>
            <person name="Clerc-Blankenburg K.C."/>
            <person name="Coyle M.C."/>
            <person name="Dao M.D."/>
            <person name="Davila M.L.D."/>
            <person name="Davy-Carroll L.D."/>
            <person name="Denson S.D."/>
            <person name="Dinh H.D."/>
            <person name="Fernandez S.F."/>
            <person name="Fernando P.F."/>
            <person name="Forbes L.F."/>
            <person name="Francis C.F."/>
            <person name="Francisco L.F."/>
            <person name="Fu Q.F."/>
            <person name="Garcia-Iii R.G."/>
            <person name="Garrett T.G."/>
            <person name="Gross S.G."/>
            <person name="Gubbala S.G."/>
            <person name="Hirani K.H."/>
            <person name="Hogues M.H."/>
            <person name="Hollins B.H."/>
            <person name="Jackson L.J."/>
            <person name="Javaid M.J."/>
            <person name="Jhangiani S.J."/>
            <person name="Johnson A.J."/>
            <person name="Johnson B.J."/>
            <person name="Jones J.J."/>
            <person name="Joshi V.J."/>
            <person name="Kalu J.K."/>
            <person name="Khan N.K."/>
            <person name="Korchina V.K."/>
            <person name="Kovar C.K."/>
            <person name="Lago L.L."/>
            <person name="Lara F.L."/>
            <person name="Le T.-K.L."/>
            <person name="Lee S.L."/>
            <person name="Legall-Iii F.L."/>
            <person name="Lemon S.L."/>
            <person name="Liu J.L."/>
            <person name="Liu Y.-S.L."/>
            <person name="Liyanage D.L."/>
            <person name="Lopez J.L."/>
            <person name="Lorensuhewa L.L."/>
            <person name="Mata R.M."/>
            <person name="Mathew T.M."/>
            <person name="Mercado C.M."/>
            <person name="Mercado I.M."/>
            <person name="Morales K.M."/>
            <person name="Morgan M.M."/>
            <person name="Munidasa M.M."/>
            <person name="Ngo D.N."/>
            <person name="Nguyen L.N."/>
            <person name="Nguyen T.N."/>
            <person name="Nguyen N.N."/>
            <person name="Obregon M.O."/>
            <person name="Okwuonu G.O."/>
            <person name="Ongeri F.O."/>
            <person name="Onwere C.O."/>
            <person name="Osifeso I.O."/>
            <person name="Parra A.P."/>
            <person name="Patil S.P."/>
            <person name="Perez A.P."/>
            <person name="Perez Y.P."/>
            <person name="Pham C.P."/>
            <person name="Pu L.-L.P."/>
            <person name="Puazo M.P."/>
            <person name="Quiroz J.Q."/>
            <person name="Rouhana J.R."/>
            <person name="Ruiz M.R."/>
            <person name="Ruiz S.-J.R."/>
            <person name="Saada N.S."/>
            <person name="Santibanez J.S."/>
            <person name="Scheel M.S."/>
            <person name="Schneider B.S."/>
            <person name="Simmons D.S."/>
            <person name="Sisson I.S."/>
            <person name="Tang L.-Y.T."/>
            <person name="Thornton R.T."/>
            <person name="Tisius J.T."/>
            <person name="Toledanes G.T."/>
            <person name="Trejos Z.T."/>
            <person name="Usmani K.U."/>
            <person name="Varghese R.V."/>
            <person name="Vattathil S.V."/>
            <person name="Vee V.V."/>
            <person name="Walker D.W."/>
            <person name="Weissenberger G.W."/>
            <person name="White C.W."/>
            <person name="Williams A.W."/>
            <person name="Woodworth J.W."/>
            <person name="Wright R.W."/>
            <person name="Zhu Y.Z."/>
            <person name="Han Y.H."/>
            <person name="Newsham I.N."/>
            <person name="Nazareth L.N."/>
            <person name="Worley K.W."/>
            <person name="Muzny D.M."/>
            <person name="Rogers J.R."/>
            <person name="Gibbs R.G."/>
        </authorList>
    </citation>
    <scope>NUCLEOTIDE SEQUENCE [LARGE SCALE GENOMIC DNA]</scope>
</reference>
<dbReference type="Proteomes" id="UP000028761">
    <property type="component" value="Chromosome 12"/>
</dbReference>
<dbReference type="KEGG" id="panu:101017793"/>
<evidence type="ECO:0000256" key="13">
    <source>
        <dbReference type="ARBA" id="ARBA00023319"/>
    </source>
</evidence>